<dbReference type="EMBL" id="JAZGQL010000005">
    <property type="protein sequence ID" value="MEE6306713.1"/>
    <property type="molecule type" value="Genomic_DNA"/>
</dbReference>
<feature type="compositionally biased region" description="Low complexity" evidence="1">
    <location>
        <begin position="225"/>
        <end position="237"/>
    </location>
</feature>
<evidence type="ECO:0000313" key="3">
    <source>
        <dbReference type="Proteomes" id="UP001339911"/>
    </source>
</evidence>
<dbReference type="Proteomes" id="UP001339911">
    <property type="component" value="Unassembled WGS sequence"/>
</dbReference>
<reference evidence="2 3" key="1">
    <citation type="submission" date="2024-01" db="EMBL/GenBank/DDBJ databases">
        <title>Genome insights into Plantactinospora veratri sp. nov.</title>
        <authorList>
            <person name="Wang L."/>
        </authorList>
    </citation>
    <scope>NUCLEOTIDE SEQUENCE [LARGE SCALE GENOMIC DNA]</scope>
    <source>
        <strain evidence="2 3">NEAU-FHS4</strain>
    </source>
</reference>
<protein>
    <submittedName>
        <fullName evidence="2">Uncharacterized protein</fullName>
    </submittedName>
</protein>
<keyword evidence="3" id="KW-1185">Reference proteome</keyword>
<evidence type="ECO:0000313" key="2">
    <source>
        <dbReference type="EMBL" id="MEE6306713.1"/>
    </source>
</evidence>
<accession>A0ABU7S9V1</accession>
<organism evidence="2 3">
    <name type="scientific">Plantactinospora veratri</name>
    <dbReference type="NCBI Taxonomy" id="1436122"/>
    <lineage>
        <taxon>Bacteria</taxon>
        <taxon>Bacillati</taxon>
        <taxon>Actinomycetota</taxon>
        <taxon>Actinomycetes</taxon>
        <taxon>Micromonosporales</taxon>
        <taxon>Micromonosporaceae</taxon>
        <taxon>Plantactinospora</taxon>
    </lineage>
</organism>
<comment type="caution">
    <text evidence="2">The sequence shown here is derived from an EMBL/GenBank/DDBJ whole genome shotgun (WGS) entry which is preliminary data.</text>
</comment>
<feature type="region of interest" description="Disordered" evidence="1">
    <location>
        <begin position="211"/>
        <end position="243"/>
    </location>
</feature>
<proteinExistence type="predicted"/>
<dbReference type="RefSeq" id="WP_331207048.1">
    <property type="nucleotide sequence ID" value="NZ_JAZGQL010000005.1"/>
</dbReference>
<gene>
    <name evidence="2" type="ORF">V1634_07730</name>
</gene>
<sequence length="243" mass="26174">MSLLGDAVAVLDERGVLDRLGRLIQQVYRRAADRHEPELGDDAMSFGTTVWRNLTNLGKAEFEGLDGIRVRLEDNSLEVLCAGYVVRLYSLQGGIESIRWEGSEARLGGAVENSRDGQLAFDDEGQFPEVFAEVVPPKRHIRIAHTGDIVTGEAVAYIGLPRDNRDSGSPWFEVRLWFGEPATAGAPLPIVEGAVPQPRTDELPIPELDLLALQPGDPGSGFGAAGSRSSGSGLFGRPAERSA</sequence>
<evidence type="ECO:0000256" key="1">
    <source>
        <dbReference type="SAM" id="MobiDB-lite"/>
    </source>
</evidence>
<name>A0ABU7S9V1_9ACTN</name>